<name>A0A5K7XJ66_9BACT</name>
<feature type="transmembrane region" description="Helical" evidence="1">
    <location>
        <begin position="123"/>
        <end position="144"/>
    </location>
</feature>
<dbReference type="AlphaFoldDB" id="A0A5K7XJ66"/>
<protein>
    <submittedName>
        <fullName evidence="2">Uncharacterized protein</fullName>
    </submittedName>
</protein>
<evidence type="ECO:0000313" key="2">
    <source>
        <dbReference type="EMBL" id="BBO35071.1"/>
    </source>
</evidence>
<keyword evidence="1" id="KW-0472">Membrane</keyword>
<gene>
    <name evidence="2" type="ORF">PLANPX_4683</name>
</gene>
<keyword evidence="3" id="KW-1185">Reference proteome</keyword>
<proteinExistence type="predicted"/>
<feature type="transmembrane region" description="Helical" evidence="1">
    <location>
        <begin position="21"/>
        <end position="41"/>
    </location>
</feature>
<dbReference type="EMBL" id="AP021861">
    <property type="protein sequence ID" value="BBO35071.1"/>
    <property type="molecule type" value="Genomic_DNA"/>
</dbReference>
<evidence type="ECO:0000256" key="1">
    <source>
        <dbReference type="SAM" id="Phobius"/>
    </source>
</evidence>
<evidence type="ECO:0000313" key="3">
    <source>
        <dbReference type="Proteomes" id="UP000326837"/>
    </source>
</evidence>
<reference evidence="3" key="1">
    <citation type="submission" date="2019-10" db="EMBL/GenBank/DDBJ databases">
        <title>Lacipirellula parvula gen. nov., sp. nov., representing a lineage of planctomycetes widespread in freshwater anoxic habitats, and description of the family Lacipirellulaceae.</title>
        <authorList>
            <person name="Dedysh S.N."/>
            <person name="Kulichevskaya I.S."/>
            <person name="Beletsky A.V."/>
            <person name="Rakitin A.L."/>
            <person name="Mardanov A.V."/>
            <person name="Ivanova A.A."/>
            <person name="Saltykova V.X."/>
            <person name="Rijpstra W.I.C."/>
            <person name="Sinninghe Damste J.S."/>
            <person name="Ravin N.V."/>
        </authorList>
    </citation>
    <scope>NUCLEOTIDE SEQUENCE [LARGE SCALE GENOMIC DNA]</scope>
    <source>
        <strain evidence="3">PX69</strain>
    </source>
</reference>
<dbReference type="Proteomes" id="UP000326837">
    <property type="component" value="Chromosome"/>
</dbReference>
<keyword evidence="1" id="KW-0812">Transmembrane</keyword>
<feature type="transmembrane region" description="Helical" evidence="1">
    <location>
        <begin position="156"/>
        <end position="174"/>
    </location>
</feature>
<organism evidence="2 3">
    <name type="scientific">Lacipirellula parvula</name>
    <dbReference type="NCBI Taxonomy" id="2650471"/>
    <lineage>
        <taxon>Bacteria</taxon>
        <taxon>Pseudomonadati</taxon>
        <taxon>Planctomycetota</taxon>
        <taxon>Planctomycetia</taxon>
        <taxon>Pirellulales</taxon>
        <taxon>Lacipirellulaceae</taxon>
        <taxon>Lacipirellula</taxon>
    </lineage>
</organism>
<dbReference type="KEGG" id="lpav:PLANPX_4683"/>
<accession>A0A5K7XJ66</accession>
<sequence length="399" mass="45562">MSETALLSPLPNKRRWRRLHWLTWVVLLITGAVTTIIVAPAELSHRALGVPFVEPLNRRPPQVVHAYLCGWPAPYAEIARGFEGPGWPAYTDAVDPARSSVSWWNKYAWPFEADAYQWLPRGIAYTLLILLAIPLLVATACELWIRRRGGRLRLKIVDLLVATTLLAGLLGWGASHRSRQFHETAVIEQLREADALFENRFPLAGPFHHTTYSYLARSPWQRELSIFYHGGVRYEHQAPFWLVRLCGSQRALSFYIHPTGIIVDPTRLSDDDWMLIEQLGTLEQLRFVDRLADGDVEKLSRLTGVRSLALDEKRVGALAYPRQPTVGRELDLARISQLDHVEAVELAITGVKDEHLEKLLTLPNLQRIDMQGLYVDDAERAKLEAFRDGHPELKIQMRW</sequence>
<keyword evidence="1" id="KW-1133">Transmembrane helix</keyword>